<feature type="compositionally biased region" description="Basic and acidic residues" evidence="1">
    <location>
        <begin position="98"/>
        <end position="132"/>
    </location>
</feature>
<proteinExistence type="predicted"/>
<accession>A0A6J7QQA3</accession>
<feature type="region of interest" description="Disordered" evidence="1">
    <location>
        <begin position="1"/>
        <end position="21"/>
    </location>
</feature>
<reference evidence="2" key="1">
    <citation type="submission" date="2020-05" db="EMBL/GenBank/DDBJ databases">
        <authorList>
            <person name="Chiriac C."/>
            <person name="Salcher M."/>
            <person name="Ghai R."/>
            <person name="Kavagutti S V."/>
        </authorList>
    </citation>
    <scope>NUCLEOTIDE SEQUENCE</scope>
</reference>
<sequence length="207" mass="23742">MRRHHRRRSAAGAARWSQRGRVHAAVLHQPRRNHRGRRCAARQRGRAGRGPLRCWYRAHHAQCGAREARFQGRRAVQAQCQQAARQRRSRSLQGSDGPRQRDIAERCRSRAAEQDDAHRRGESDRQGCRTQERLLGTEQDHSGPPLKGARLQTARRHRRARRPRAPGIAGGRTDPRALDGRIRCSFPVDYRDCRARSRSGSAKPETR</sequence>
<gene>
    <name evidence="2" type="ORF">UFOPK3967_02696</name>
</gene>
<feature type="compositionally biased region" description="Basic residues" evidence="1">
    <location>
        <begin position="153"/>
        <end position="164"/>
    </location>
</feature>
<protein>
    <submittedName>
        <fullName evidence="2">Unannotated protein</fullName>
    </submittedName>
</protein>
<evidence type="ECO:0000256" key="1">
    <source>
        <dbReference type="SAM" id="MobiDB-lite"/>
    </source>
</evidence>
<dbReference type="EMBL" id="CAFBOS010000226">
    <property type="protein sequence ID" value="CAB5019918.1"/>
    <property type="molecule type" value="Genomic_DNA"/>
</dbReference>
<name>A0A6J7QQA3_9ZZZZ</name>
<dbReference type="AlphaFoldDB" id="A0A6J7QQA3"/>
<evidence type="ECO:0000313" key="2">
    <source>
        <dbReference type="EMBL" id="CAB5019918.1"/>
    </source>
</evidence>
<feature type="compositionally biased region" description="Low complexity" evidence="1">
    <location>
        <begin position="10"/>
        <end position="19"/>
    </location>
</feature>
<organism evidence="2">
    <name type="scientific">freshwater metagenome</name>
    <dbReference type="NCBI Taxonomy" id="449393"/>
    <lineage>
        <taxon>unclassified sequences</taxon>
        <taxon>metagenomes</taxon>
        <taxon>ecological metagenomes</taxon>
    </lineage>
</organism>
<feature type="region of interest" description="Disordered" evidence="1">
    <location>
        <begin position="82"/>
        <end position="179"/>
    </location>
</feature>